<dbReference type="AlphaFoldDB" id="A0A177ANT3"/>
<dbReference type="PANTHER" id="PTHR13600:SF33">
    <property type="entry name" value="LEUCINE CARBOXYL METHYLTRANSFERASE 1"/>
    <property type="match status" value="1"/>
</dbReference>
<gene>
    <name evidence="2" type="ORF">A3Q56_08586</name>
</gene>
<reference evidence="2 3" key="1">
    <citation type="submission" date="2016-04" db="EMBL/GenBank/DDBJ databases">
        <title>The genome of Intoshia linei affirms orthonectids as highly simplified spiralians.</title>
        <authorList>
            <person name="Mikhailov K.V."/>
            <person name="Slusarev G.S."/>
            <person name="Nikitin M.A."/>
            <person name="Logacheva M.D."/>
            <person name="Penin A."/>
            <person name="Aleoshin V."/>
            <person name="Panchin Y.V."/>
        </authorList>
    </citation>
    <scope>NUCLEOTIDE SEQUENCE [LARGE SCALE GENOMIC DNA]</scope>
    <source>
        <strain evidence="2">Intl2013</strain>
        <tissue evidence="2">Whole animal</tissue>
    </source>
</reference>
<dbReference type="Proteomes" id="UP000078046">
    <property type="component" value="Unassembled WGS sequence"/>
</dbReference>
<protein>
    <recommendedName>
        <fullName evidence="4">[Phosphatase 2A protein]-leucine-carboxy methyltransferase 1</fullName>
    </recommendedName>
</protein>
<evidence type="ECO:0000256" key="1">
    <source>
        <dbReference type="ARBA" id="ARBA00022691"/>
    </source>
</evidence>
<dbReference type="GO" id="GO:0005829">
    <property type="term" value="C:cytosol"/>
    <property type="evidence" value="ECO:0007669"/>
    <property type="project" value="TreeGrafter"/>
</dbReference>
<name>A0A177ANT3_9BILA</name>
<dbReference type="GO" id="GO:0018423">
    <property type="term" value="F:protein C-terminal leucine carboxyl O-methyltransferase activity"/>
    <property type="evidence" value="ECO:0007669"/>
    <property type="project" value="TreeGrafter"/>
</dbReference>
<dbReference type="EMBL" id="LWCA01002745">
    <property type="protein sequence ID" value="OAF63709.1"/>
    <property type="molecule type" value="Genomic_DNA"/>
</dbReference>
<organism evidence="2 3">
    <name type="scientific">Intoshia linei</name>
    <dbReference type="NCBI Taxonomy" id="1819745"/>
    <lineage>
        <taxon>Eukaryota</taxon>
        <taxon>Metazoa</taxon>
        <taxon>Spiralia</taxon>
        <taxon>Lophotrochozoa</taxon>
        <taxon>Mesozoa</taxon>
        <taxon>Orthonectida</taxon>
        <taxon>Rhopaluridae</taxon>
        <taxon>Intoshia</taxon>
    </lineage>
</organism>
<dbReference type="SUPFAM" id="SSF53335">
    <property type="entry name" value="S-adenosyl-L-methionine-dependent methyltransferases"/>
    <property type="match status" value="1"/>
</dbReference>
<keyword evidence="1" id="KW-0949">S-adenosyl-L-methionine</keyword>
<dbReference type="PANTHER" id="PTHR13600">
    <property type="entry name" value="LEUCINE CARBOXYL METHYLTRANSFERASE"/>
    <property type="match status" value="1"/>
</dbReference>
<dbReference type="Gene3D" id="3.40.50.150">
    <property type="entry name" value="Vaccinia Virus protein VP39"/>
    <property type="match status" value="1"/>
</dbReference>
<dbReference type="InterPro" id="IPR016651">
    <property type="entry name" value="LCMT1"/>
</dbReference>
<evidence type="ECO:0000313" key="3">
    <source>
        <dbReference type="Proteomes" id="UP000078046"/>
    </source>
</evidence>
<dbReference type="InterPro" id="IPR029063">
    <property type="entry name" value="SAM-dependent_MTases_sf"/>
</dbReference>
<evidence type="ECO:0000313" key="2">
    <source>
        <dbReference type="EMBL" id="OAF63709.1"/>
    </source>
</evidence>
<sequence length="113" mass="13260">MKVSKIDFSLPTLFISECVFFYIAPKYGDTLLSHISACFDNVAFLHYEPINLHDNFGKVMYNNLQNDGYHMSGFQYCTNRESQISRYINNNFQKVNILTLNEIYNEIKKPELD</sequence>
<accession>A0A177ANT3</accession>
<keyword evidence="3" id="KW-1185">Reference proteome</keyword>
<dbReference type="OrthoDB" id="203237at2759"/>
<evidence type="ECO:0008006" key="4">
    <source>
        <dbReference type="Google" id="ProtNLM"/>
    </source>
</evidence>
<proteinExistence type="predicted"/>
<comment type="caution">
    <text evidence="2">The sequence shown here is derived from an EMBL/GenBank/DDBJ whole genome shotgun (WGS) entry which is preliminary data.</text>
</comment>